<gene>
    <name evidence="2" type="ORF">ACFFX0_18640</name>
</gene>
<sequence>MRTGGRRWEPLRRRSRPGPAPSAPRCGGSRWTGTVPCAPPIRSWCGGARPAGSGTVRWRLIRPIRPVRRTCLCRSSTHYSTRIDATAHWSSLRADHPRP</sequence>
<name>A0ABV5G2F5_9MICC</name>
<organism evidence="2 3">
    <name type="scientific">Citricoccus parietis</name>
    <dbReference type="NCBI Taxonomy" id="592307"/>
    <lineage>
        <taxon>Bacteria</taxon>
        <taxon>Bacillati</taxon>
        <taxon>Actinomycetota</taxon>
        <taxon>Actinomycetes</taxon>
        <taxon>Micrococcales</taxon>
        <taxon>Micrococcaceae</taxon>
        <taxon>Citricoccus</taxon>
    </lineage>
</organism>
<keyword evidence="3" id="KW-1185">Reference proteome</keyword>
<proteinExistence type="predicted"/>
<protein>
    <submittedName>
        <fullName evidence="2">Uncharacterized protein</fullName>
    </submittedName>
</protein>
<accession>A0ABV5G2F5</accession>
<comment type="caution">
    <text evidence="2">The sequence shown here is derived from an EMBL/GenBank/DDBJ whole genome shotgun (WGS) entry which is preliminary data.</text>
</comment>
<feature type="compositionally biased region" description="Basic and acidic residues" evidence="1">
    <location>
        <begin position="1"/>
        <end position="12"/>
    </location>
</feature>
<dbReference type="EMBL" id="JBHMFI010000001">
    <property type="protein sequence ID" value="MFB9073112.1"/>
    <property type="molecule type" value="Genomic_DNA"/>
</dbReference>
<feature type="region of interest" description="Disordered" evidence="1">
    <location>
        <begin position="1"/>
        <end position="31"/>
    </location>
</feature>
<evidence type="ECO:0000256" key="1">
    <source>
        <dbReference type="SAM" id="MobiDB-lite"/>
    </source>
</evidence>
<evidence type="ECO:0000313" key="3">
    <source>
        <dbReference type="Proteomes" id="UP001589575"/>
    </source>
</evidence>
<dbReference type="Proteomes" id="UP001589575">
    <property type="component" value="Unassembled WGS sequence"/>
</dbReference>
<reference evidence="2 3" key="1">
    <citation type="submission" date="2024-09" db="EMBL/GenBank/DDBJ databases">
        <authorList>
            <person name="Sun Q."/>
            <person name="Mori K."/>
        </authorList>
    </citation>
    <scope>NUCLEOTIDE SEQUENCE [LARGE SCALE GENOMIC DNA]</scope>
    <source>
        <strain evidence="2 3">CCM 7609</strain>
    </source>
</reference>
<evidence type="ECO:0000313" key="2">
    <source>
        <dbReference type="EMBL" id="MFB9073112.1"/>
    </source>
</evidence>